<dbReference type="RefSeq" id="XP_005844796.1">
    <property type="nucleotide sequence ID" value="XM_005844734.1"/>
</dbReference>
<dbReference type="PRINTS" id="PR00682">
    <property type="entry name" value="IPNSYNTHASE"/>
</dbReference>
<dbReference type="InterPro" id="IPR027443">
    <property type="entry name" value="IPNS-like_sf"/>
</dbReference>
<sequence length="304" mass="32993">MAALVDLSAADAPQHLLHACKISGFAVLTGHGVPAVVVDNMREAQRQFFKLPLEKKMTLLATKDPNNRGYSPAHEQALDPSGKPDTKEGYYIGREVPAGSLPLQGPNVWPPEDWAPGFRSAMMEYHAAMVALGDRVLTALATALGLAPDHFVPLFDHSVATLRPLHYSSQDAPGDIGAGAHTDFGCITLLLTDQQPGLQLFLGGRWVDVPPRPDCFVMNIGDMLERWTNGLFKSTLHRVLNNGQDRYSTAFFVDANYDAVIECVPTCCGPDNPAKYPPIQAGEWLMGRLRATHTEHALDSAATA</sequence>
<dbReference type="InterPro" id="IPR050231">
    <property type="entry name" value="Iron_ascorbate_oxido_reductase"/>
</dbReference>
<dbReference type="InParanoid" id="E1ZNJ4"/>
<name>E1ZNJ4_CHLVA</name>
<feature type="domain" description="Fe2OG dioxygenase" evidence="3">
    <location>
        <begin position="158"/>
        <end position="255"/>
    </location>
</feature>
<organism evidence="5">
    <name type="scientific">Chlorella variabilis</name>
    <name type="common">Green alga</name>
    <dbReference type="NCBI Taxonomy" id="554065"/>
    <lineage>
        <taxon>Eukaryota</taxon>
        <taxon>Viridiplantae</taxon>
        <taxon>Chlorophyta</taxon>
        <taxon>core chlorophytes</taxon>
        <taxon>Trebouxiophyceae</taxon>
        <taxon>Chlorellales</taxon>
        <taxon>Chlorellaceae</taxon>
        <taxon>Chlorella clade</taxon>
        <taxon>Chlorella</taxon>
    </lineage>
</organism>
<dbReference type="GO" id="GO:0046872">
    <property type="term" value="F:metal ion binding"/>
    <property type="evidence" value="ECO:0007669"/>
    <property type="project" value="UniProtKB-KW"/>
</dbReference>
<dbReference type="eggNOG" id="KOG0143">
    <property type="taxonomic scope" value="Eukaryota"/>
</dbReference>
<keyword evidence="1" id="KW-0479">Metal-binding</keyword>
<gene>
    <name evidence="4" type="ORF">CHLNCDRAFT_36779</name>
</gene>
<dbReference type="PROSITE" id="PS51471">
    <property type="entry name" value="FE2OG_OXY"/>
    <property type="match status" value="1"/>
</dbReference>
<dbReference type="OMA" id="DAMEFWS"/>
<dbReference type="EMBL" id="GL433855">
    <property type="protein sequence ID" value="EFN52694.1"/>
    <property type="molecule type" value="Genomic_DNA"/>
</dbReference>
<accession>E1ZNJ4</accession>
<dbReference type="Proteomes" id="UP000008141">
    <property type="component" value="Unassembled WGS sequence"/>
</dbReference>
<protein>
    <recommendedName>
        <fullName evidence="3">Fe2OG dioxygenase domain-containing protein</fullName>
    </recommendedName>
</protein>
<evidence type="ECO:0000259" key="3">
    <source>
        <dbReference type="PROSITE" id="PS51471"/>
    </source>
</evidence>
<evidence type="ECO:0000313" key="5">
    <source>
        <dbReference type="Proteomes" id="UP000008141"/>
    </source>
</evidence>
<evidence type="ECO:0000256" key="2">
    <source>
        <dbReference type="SAM" id="MobiDB-lite"/>
    </source>
</evidence>
<dbReference type="KEGG" id="cvr:CHLNCDRAFT_36779"/>
<keyword evidence="5" id="KW-1185">Reference proteome</keyword>
<evidence type="ECO:0000313" key="4">
    <source>
        <dbReference type="EMBL" id="EFN52694.1"/>
    </source>
</evidence>
<dbReference type="GO" id="GO:0016491">
    <property type="term" value="F:oxidoreductase activity"/>
    <property type="evidence" value="ECO:0007669"/>
    <property type="project" value="UniProtKB-KW"/>
</dbReference>
<dbReference type="InterPro" id="IPR005123">
    <property type="entry name" value="Oxoglu/Fe-dep_dioxygenase_dom"/>
</dbReference>
<dbReference type="STRING" id="554065.E1ZNJ4"/>
<evidence type="ECO:0000256" key="1">
    <source>
        <dbReference type="RuleBase" id="RU003682"/>
    </source>
</evidence>
<dbReference type="Pfam" id="PF14226">
    <property type="entry name" value="DIOX_N"/>
    <property type="match status" value="1"/>
</dbReference>
<keyword evidence="1" id="KW-0560">Oxidoreductase</keyword>
<dbReference type="SUPFAM" id="SSF51197">
    <property type="entry name" value="Clavaminate synthase-like"/>
    <property type="match status" value="1"/>
</dbReference>
<keyword evidence="1" id="KW-0408">Iron</keyword>
<feature type="region of interest" description="Disordered" evidence="2">
    <location>
        <begin position="63"/>
        <end position="84"/>
    </location>
</feature>
<dbReference type="AlphaFoldDB" id="E1ZNJ4"/>
<dbReference type="InterPro" id="IPR026992">
    <property type="entry name" value="DIOX_N"/>
</dbReference>
<proteinExistence type="inferred from homology"/>
<reference evidence="4 5" key="1">
    <citation type="journal article" date="2010" name="Plant Cell">
        <title>The Chlorella variabilis NC64A genome reveals adaptation to photosymbiosis, coevolution with viruses, and cryptic sex.</title>
        <authorList>
            <person name="Blanc G."/>
            <person name="Duncan G."/>
            <person name="Agarkova I."/>
            <person name="Borodovsky M."/>
            <person name="Gurnon J."/>
            <person name="Kuo A."/>
            <person name="Lindquist E."/>
            <person name="Lucas S."/>
            <person name="Pangilinan J."/>
            <person name="Polle J."/>
            <person name="Salamov A."/>
            <person name="Terry A."/>
            <person name="Yamada T."/>
            <person name="Dunigan D.D."/>
            <person name="Grigoriev I.V."/>
            <person name="Claverie J.M."/>
            <person name="Van Etten J.L."/>
        </authorList>
    </citation>
    <scope>NUCLEOTIDE SEQUENCE [LARGE SCALE GENOMIC DNA]</scope>
    <source>
        <strain evidence="4 5">NC64A</strain>
    </source>
</reference>
<dbReference type="GeneID" id="17352081"/>
<dbReference type="PANTHER" id="PTHR47990">
    <property type="entry name" value="2-OXOGLUTARATE (2OG) AND FE(II)-DEPENDENT OXYGENASE SUPERFAMILY PROTEIN-RELATED"/>
    <property type="match status" value="1"/>
</dbReference>
<dbReference type="OrthoDB" id="288590at2759"/>
<dbReference type="Pfam" id="PF03171">
    <property type="entry name" value="2OG-FeII_Oxy"/>
    <property type="match status" value="1"/>
</dbReference>
<dbReference type="InterPro" id="IPR044861">
    <property type="entry name" value="IPNS-like_FE2OG_OXY"/>
</dbReference>
<dbReference type="Gene3D" id="2.60.120.330">
    <property type="entry name" value="B-lactam Antibiotic, Isopenicillin N Synthase, Chain"/>
    <property type="match status" value="1"/>
</dbReference>
<comment type="similarity">
    <text evidence="1">Belongs to the iron/ascorbate-dependent oxidoreductase family.</text>
</comment>